<proteinExistence type="predicted"/>
<name>A0A5B8XE88_9RICK</name>
<feature type="region of interest" description="Disordered" evidence="1">
    <location>
        <begin position="116"/>
        <end position="147"/>
    </location>
</feature>
<dbReference type="RefSeq" id="WP_146820892.1">
    <property type="nucleotide sequence ID" value="NZ_CP029077.1"/>
</dbReference>
<evidence type="ECO:0000256" key="1">
    <source>
        <dbReference type="SAM" id="MobiDB-lite"/>
    </source>
</evidence>
<accession>A0A5B8XE88</accession>
<sequence>MTVINFTNYLNNVSGSTRIRNAFSGLSANRLRIAREYFSNPSSVTIPNNVIQFPTPFKKKQSIEEIKNNFRQSRMILLDTLKKLQQISDRNQQLSYKINNKKEKIMHELQQNIKNQQSCHKQFSSPCNYNSNHNNADEDNDFNQSDALENSENHNQIDQDAIIKFSDNTHNIRPSYLNKLTTNKPKF</sequence>
<reference evidence="2 3" key="1">
    <citation type="journal article" date="2019" name="ISME J.">
        <title>Deianiraea, an extracellular bacterium associated with the ciliate Paramecium, suggests an alternative scenario for the evolution of Rickettsiales.</title>
        <authorList>
            <person name="Castelli M."/>
            <person name="Sabaneyeva E."/>
            <person name="Lanzoni O."/>
            <person name="Lebedeva N."/>
            <person name="Floriano A.M."/>
            <person name="Gaiarsa S."/>
            <person name="Benken K."/>
            <person name="Modeo L."/>
            <person name="Bandi C."/>
            <person name="Potekhin A."/>
            <person name="Sassera D."/>
            <person name="Petroni G."/>
        </authorList>
    </citation>
    <scope>NUCLEOTIDE SEQUENCE [LARGE SCALE GENOMIC DNA]</scope>
    <source>
        <strain evidence="2">CyL4-1</strain>
    </source>
</reference>
<protein>
    <submittedName>
        <fullName evidence="2">Uncharacterized protein</fullName>
    </submittedName>
</protein>
<dbReference type="EMBL" id="CP029077">
    <property type="protein sequence ID" value="QED23628.1"/>
    <property type="molecule type" value="Genomic_DNA"/>
</dbReference>
<gene>
    <name evidence="2" type="ORF">Deia_00841</name>
</gene>
<evidence type="ECO:0000313" key="2">
    <source>
        <dbReference type="EMBL" id="QED23628.1"/>
    </source>
</evidence>
<feature type="compositionally biased region" description="Polar residues" evidence="1">
    <location>
        <begin position="116"/>
        <end position="134"/>
    </location>
</feature>
<dbReference type="AlphaFoldDB" id="A0A5B8XE88"/>
<evidence type="ECO:0000313" key="3">
    <source>
        <dbReference type="Proteomes" id="UP000321934"/>
    </source>
</evidence>
<dbReference type="Proteomes" id="UP000321934">
    <property type="component" value="Chromosome"/>
</dbReference>
<organism evidence="2 3">
    <name type="scientific">Candidatus Deianiraea vastatrix</name>
    <dbReference type="NCBI Taxonomy" id="2163644"/>
    <lineage>
        <taxon>Bacteria</taxon>
        <taxon>Pseudomonadati</taxon>
        <taxon>Pseudomonadota</taxon>
        <taxon>Alphaproteobacteria</taxon>
        <taxon>Rickettsiales</taxon>
        <taxon>Candidatus Deianiraeaceae</taxon>
        <taxon>Candidatus Deianiraea</taxon>
    </lineage>
</organism>
<keyword evidence="3" id="KW-1185">Reference proteome</keyword>